<dbReference type="Proteomes" id="UP001501456">
    <property type="component" value="Unassembled WGS sequence"/>
</dbReference>
<sequence>MTRILLIVLAFLAINSSYSQDLERNYHFDLVTISNVKDYSHGFMGKVIDFINQKDSTYNLFIKVNGLNNEATLNDRKKKQIIKFDVDEDFDYKTIDDLNKLSNSKLFTVVVHSKHKSYKNSTEDFEYELDSINNKTIVHLTRFKNKKRKKIISEHYHFLSVNNIYDGTSSSNYKNYILENHSLRIADNQELEKILHLKDGKIWLETQYISKKIVDFNFKFKIDEVYPKR</sequence>
<organism evidence="2 3">
    <name type="scientific">Corallibacter vietnamensis</name>
    <dbReference type="NCBI Taxonomy" id="904130"/>
    <lineage>
        <taxon>Bacteria</taxon>
        <taxon>Pseudomonadati</taxon>
        <taxon>Bacteroidota</taxon>
        <taxon>Flavobacteriia</taxon>
        <taxon>Flavobacteriales</taxon>
        <taxon>Flavobacteriaceae</taxon>
        <taxon>Corallibacter</taxon>
    </lineage>
</organism>
<evidence type="ECO:0008006" key="4">
    <source>
        <dbReference type="Google" id="ProtNLM"/>
    </source>
</evidence>
<evidence type="ECO:0000256" key="1">
    <source>
        <dbReference type="SAM" id="SignalP"/>
    </source>
</evidence>
<feature type="signal peptide" evidence="1">
    <location>
        <begin position="1"/>
        <end position="19"/>
    </location>
</feature>
<keyword evidence="1" id="KW-0732">Signal</keyword>
<gene>
    <name evidence="2" type="ORF">GCM10022271_16500</name>
</gene>
<proteinExistence type="predicted"/>
<reference evidence="3" key="1">
    <citation type="journal article" date="2019" name="Int. J. Syst. Evol. Microbiol.">
        <title>The Global Catalogue of Microorganisms (GCM) 10K type strain sequencing project: providing services to taxonomists for standard genome sequencing and annotation.</title>
        <authorList>
            <consortium name="The Broad Institute Genomics Platform"/>
            <consortium name="The Broad Institute Genome Sequencing Center for Infectious Disease"/>
            <person name="Wu L."/>
            <person name="Ma J."/>
        </authorList>
    </citation>
    <scope>NUCLEOTIDE SEQUENCE [LARGE SCALE GENOMIC DNA]</scope>
    <source>
        <strain evidence="3">JCM 17525</strain>
    </source>
</reference>
<evidence type="ECO:0000313" key="3">
    <source>
        <dbReference type="Proteomes" id="UP001501456"/>
    </source>
</evidence>
<comment type="caution">
    <text evidence="2">The sequence shown here is derived from an EMBL/GenBank/DDBJ whole genome shotgun (WGS) entry which is preliminary data.</text>
</comment>
<keyword evidence="3" id="KW-1185">Reference proteome</keyword>
<dbReference type="RefSeq" id="WP_344729231.1">
    <property type="nucleotide sequence ID" value="NZ_BAABBI010000001.1"/>
</dbReference>
<evidence type="ECO:0000313" key="2">
    <source>
        <dbReference type="EMBL" id="GAA3784751.1"/>
    </source>
</evidence>
<protein>
    <recommendedName>
        <fullName evidence="4">DUF3108 domain-containing protein</fullName>
    </recommendedName>
</protein>
<name>A0ABP7H7Q6_9FLAO</name>
<feature type="chain" id="PRO_5046256740" description="DUF3108 domain-containing protein" evidence="1">
    <location>
        <begin position="20"/>
        <end position="229"/>
    </location>
</feature>
<accession>A0ABP7H7Q6</accession>
<dbReference type="EMBL" id="BAABBI010000001">
    <property type="protein sequence ID" value="GAA3784751.1"/>
    <property type="molecule type" value="Genomic_DNA"/>
</dbReference>